<evidence type="ECO:0000313" key="2">
    <source>
        <dbReference type="Proteomes" id="UP000770717"/>
    </source>
</evidence>
<reference evidence="1" key="1">
    <citation type="thesis" date="2020" institute="ProQuest LLC" country="789 East Eisenhower Parkway, Ann Arbor, MI, USA">
        <title>Comparative Genomics and Chromosome Evolution.</title>
        <authorList>
            <person name="Mudd A.B."/>
        </authorList>
    </citation>
    <scope>NUCLEOTIDE SEQUENCE</scope>
    <source>
        <strain evidence="1">HN-11 Male</strain>
        <tissue evidence="1">Kidney and liver</tissue>
    </source>
</reference>
<keyword evidence="2" id="KW-1185">Reference proteome</keyword>
<dbReference type="EMBL" id="WNTK01000004">
    <property type="protein sequence ID" value="KAG9485875.1"/>
    <property type="molecule type" value="Genomic_DNA"/>
</dbReference>
<gene>
    <name evidence="1" type="ORF">GDO78_008775</name>
</gene>
<dbReference type="AlphaFoldDB" id="A0A8J6FF59"/>
<evidence type="ECO:0000313" key="1">
    <source>
        <dbReference type="EMBL" id="KAG9485875.1"/>
    </source>
</evidence>
<organism evidence="1 2">
    <name type="scientific">Eleutherodactylus coqui</name>
    <name type="common">Puerto Rican coqui</name>
    <dbReference type="NCBI Taxonomy" id="57060"/>
    <lineage>
        <taxon>Eukaryota</taxon>
        <taxon>Metazoa</taxon>
        <taxon>Chordata</taxon>
        <taxon>Craniata</taxon>
        <taxon>Vertebrata</taxon>
        <taxon>Euteleostomi</taxon>
        <taxon>Amphibia</taxon>
        <taxon>Batrachia</taxon>
        <taxon>Anura</taxon>
        <taxon>Neobatrachia</taxon>
        <taxon>Hyloidea</taxon>
        <taxon>Eleutherodactylidae</taxon>
        <taxon>Eleutherodactylinae</taxon>
        <taxon>Eleutherodactylus</taxon>
        <taxon>Eleutherodactylus</taxon>
    </lineage>
</organism>
<dbReference type="Proteomes" id="UP000770717">
    <property type="component" value="Unassembled WGS sequence"/>
</dbReference>
<comment type="caution">
    <text evidence="1">The sequence shown here is derived from an EMBL/GenBank/DDBJ whole genome shotgun (WGS) entry which is preliminary data.</text>
</comment>
<proteinExistence type="predicted"/>
<protein>
    <submittedName>
        <fullName evidence="1">Uncharacterized protein</fullName>
    </submittedName>
</protein>
<accession>A0A8J6FF59</accession>
<name>A0A8J6FF59_ELECQ</name>
<sequence>MLLRAADYGKAMSAIYHVFNIINANLEKSREGEELWPTCKFIKNMCFIYWFTSTRSVKEKRLPSKLHHMLHFARSGSSFAIRTTKLMHLSTLNLHWLKEGEGRGGDKKQKTKHVLRD</sequence>